<evidence type="ECO:0000313" key="9">
    <source>
        <dbReference type="EMBL" id="MEQ2579382.1"/>
    </source>
</evidence>
<dbReference type="InterPro" id="IPR002781">
    <property type="entry name" value="TM_pro_TauE-like"/>
</dbReference>
<evidence type="ECO:0000256" key="1">
    <source>
        <dbReference type="ARBA" id="ARBA00004651"/>
    </source>
</evidence>
<evidence type="ECO:0000256" key="8">
    <source>
        <dbReference type="RuleBase" id="RU363041"/>
    </source>
</evidence>
<evidence type="ECO:0000256" key="7">
    <source>
        <dbReference type="ARBA" id="ARBA00023136"/>
    </source>
</evidence>
<dbReference type="EMBL" id="JBBMFC010000019">
    <property type="protein sequence ID" value="MEQ2579382.1"/>
    <property type="molecule type" value="Genomic_DNA"/>
</dbReference>
<keyword evidence="5 8" id="KW-0812">Transmembrane</keyword>
<evidence type="ECO:0000256" key="3">
    <source>
        <dbReference type="ARBA" id="ARBA00022448"/>
    </source>
</evidence>
<feature type="transmembrane region" description="Helical" evidence="8">
    <location>
        <begin position="71"/>
        <end position="89"/>
    </location>
</feature>
<proteinExistence type="inferred from homology"/>
<evidence type="ECO:0000256" key="2">
    <source>
        <dbReference type="ARBA" id="ARBA00009142"/>
    </source>
</evidence>
<organism evidence="9 10">
    <name type="scientific">Hominiventricola aquisgranensis</name>
    <dbReference type="NCBI Taxonomy" id="3133164"/>
    <lineage>
        <taxon>Bacteria</taxon>
        <taxon>Bacillati</taxon>
        <taxon>Bacillota</taxon>
        <taxon>Clostridia</taxon>
        <taxon>Lachnospirales</taxon>
        <taxon>Lachnospiraceae</taxon>
        <taxon>Hominiventricola</taxon>
    </lineage>
</organism>
<keyword evidence="7 8" id="KW-0472">Membrane</keyword>
<feature type="transmembrane region" description="Helical" evidence="8">
    <location>
        <begin position="161"/>
        <end position="181"/>
    </location>
</feature>
<comment type="caution">
    <text evidence="9">The sequence shown here is derived from an EMBL/GenBank/DDBJ whole genome shotgun (WGS) entry which is preliminary data.</text>
</comment>
<dbReference type="Proteomes" id="UP001470288">
    <property type="component" value="Unassembled WGS sequence"/>
</dbReference>
<dbReference type="PANTHER" id="PTHR30269">
    <property type="entry name" value="TRANSMEMBRANE PROTEIN YFCA"/>
    <property type="match status" value="1"/>
</dbReference>
<feature type="transmembrane region" description="Helical" evidence="8">
    <location>
        <begin position="193"/>
        <end position="220"/>
    </location>
</feature>
<accession>A0ABV1I2G2</accession>
<protein>
    <recommendedName>
        <fullName evidence="8">Probable membrane transporter protein</fullName>
    </recommendedName>
</protein>
<keyword evidence="4 8" id="KW-1003">Cell membrane</keyword>
<comment type="similarity">
    <text evidence="2 8">Belongs to the 4-toluene sulfonate uptake permease (TSUP) (TC 2.A.102) family.</text>
</comment>
<keyword evidence="10" id="KW-1185">Reference proteome</keyword>
<reference evidence="9 10" key="1">
    <citation type="submission" date="2024-03" db="EMBL/GenBank/DDBJ databases">
        <title>Human intestinal bacterial collection.</title>
        <authorList>
            <person name="Pauvert C."/>
            <person name="Hitch T.C.A."/>
            <person name="Clavel T."/>
        </authorList>
    </citation>
    <scope>NUCLEOTIDE SEQUENCE [LARGE SCALE GENOMIC DNA]</scope>
    <source>
        <strain evidence="9 10">CLA-AA-H78B</strain>
    </source>
</reference>
<gene>
    <name evidence="9" type="ORF">WMO62_11170</name>
</gene>
<comment type="subcellular location">
    <subcellularLocation>
        <location evidence="1 8">Cell membrane</location>
        <topology evidence="1 8">Multi-pass membrane protein</topology>
    </subcellularLocation>
</comment>
<name>A0ABV1I2G2_9FIRM</name>
<keyword evidence="3" id="KW-0813">Transport</keyword>
<dbReference type="Pfam" id="PF01925">
    <property type="entry name" value="TauE"/>
    <property type="match status" value="1"/>
</dbReference>
<sequence>MELHVTTFLIVCPLVFLAGFVDAIGGGGGLISLPAYYLAGVPIHHAIATNKLSSATGTLISTIRIGKSVKIRWKLIAPAVVMALIGSYLGTRLSILTDEKILRQVLLIVLPVVAFFVLRKNSLISEKTERLEPKKEQLIVWTSALIIGTYDGFYGPGTGTFLLIMFMGLAHLTSMESAAYTKILNLSSNVCSMVTFLLGGHILLLLGLTASVFSIAGHYAGAGMVLKNGTKVIRPIILVVLALLFIKIIFNL</sequence>
<feature type="transmembrane region" description="Helical" evidence="8">
    <location>
        <begin position="232"/>
        <end position="250"/>
    </location>
</feature>
<evidence type="ECO:0000313" key="10">
    <source>
        <dbReference type="Proteomes" id="UP001470288"/>
    </source>
</evidence>
<keyword evidence="6 8" id="KW-1133">Transmembrane helix</keyword>
<dbReference type="RefSeq" id="WP_349144686.1">
    <property type="nucleotide sequence ID" value="NZ_JBBMFC010000019.1"/>
</dbReference>
<evidence type="ECO:0000256" key="6">
    <source>
        <dbReference type="ARBA" id="ARBA00022989"/>
    </source>
</evidence>
<dbReference type="InterPro" id="IPR052017">
    <property type="entry name" value="TSUP"/>
</dbReference>
<dbReference type="PANTHER" id="PTHR30269:SF0">
    <property type="entry name" value="MEMBRANE TRANSPORTER PROTEIN YFCA-RELATED"/>
    <property type="match status" value="1"/>
</dbReference>
<evidence type="ECO:0000256" key="4">
    <source>
        <dbReference type="ARBA" id="ARBA00022475"/>
    </source>
</evidence>
<feature type="transmembrane region" description="Helical" evidence="8">
    <location>
        <begin position="101"/>
        <end position="118"/>
    </location>
</feature>
<evidence type="ECO:0000256" key="5">
    <source>
        <dbReference type="ARBA" id="ARBA00022692"/>
    </source>
</evidence>